<dbReference type="InterPro" id="IPR036465">
    <property type="entry name" value="vWFA_dom_sf"/>
</dbReference>
<keyword evidence="1" id="KW-0732">Signal</keyword>
<dbReference type="InterPro" id="IPR002035">
    <property type="entry name" value="VWF_A"/>
</dbReference>
<dbReference type="Proteomes" id="UP000559404">
    <property type="component" value="Unassembled WGS sequence"/>
</dbReference>
<dbReference type="EMBL" id="JACEON010000019">
    <property type="protein sequence ID" value="MBA4613493.1"/>
    <property type="molecule type" value="Genomic_DNA"/>
</dbReference>
<evidence type="ECO:0000259" key="2">
    <source>
        <dbReference type="PROSITE" id="PS50234"/>
    </source>
</evidence>
<comment type="caution">
    <text evidence="3">The sequence shown here is derived from an EMBL/GenBank/DDBJ whole genome shotgun (WGS) entry which is preliminary data.</text>
</comment>
<dbReference type="RefSeq" id="WP_181761683.1">
    <property type="nucleotide sequence ID" value="NZ_BMCR01000007.1"/>
</dbReference>
<keyword evidence="4" id="KW-1185">Reference proteome</keyword>
<gene>
    <name evidence="3" type="ORF">H1W37_17680</name>
</gene>
<dbReference type="Pfam" id="PF13519">
    <property type="entry name" value="VWA_2"/>
    <property type="match status" value="1"/>
</dbReference>
<protein>
    <submittedName>
        <fullName evidence="3">VWA domain-containing protein</fullName>
    </submittedName>
</protein>
<dbReference type="SMART" id="SM00327">
    <property type="entry name" value="VWA"/>
    <property type="match status" value="1"/>
</dbReference>
<feature type="signal peptide" evidence="1">
    <location>
        <begin position="1"/>
        <end position="18"/>
    </location>
</feature>
<feature type="domain" description="VWFA" evidence="2">
    <location>
        <begin position="33"/>
        <end position="211"/>
    </location>
</feature>
<dbReference type="PROSITE" id="PS50234">
    <property type="entry name" value="VWFA"/>
    <property type="match status" value="1"/>
</dbReference>
<reference evidence="3 4" key="2">
    <citation type="submission" date="2020-08" db="EMBL/GenBank/DDBJ databases">
        <title>Stappia taiwanensis sp. nov., isolated from a coastal thermal spring.</title>
        <authorList>
            <person name="Kampfer P."/>
        </authorList>
    </citation>
    <scope>NUCLEOTIDE SEQUENCE [LARGE SCALE GENOMIC DNA]</scope>
    <source>
        <strain evidence="3 4">DSM 23284</strain>
    </source>
</reference>
<organism evidence="3 4">
    <name type="scientific">Stappia taiwanensis</name>
    <dbReference type="NCBI Taxonomy" id="992267"/>
    <lineage>
        <taxon>Bacteria</taxon>
        <taxon>Pseudomonadati</taxon>
        <taxon>Pseudomonadota</taxon>
        <taxon>Alphaproteobacteria</taxon>
        <taxon>Hyphomicrobiales</taxon>
        <taxon>Stappiaceae</taxon>
        <taxon>Stappia</taxon>
    </lineage>
</organism>
<feature type="chain" id="PRO_5032320281" evidence="1">
    <location>
        <begin position="19"/>
        <end position="595"/>
    </location>
</feature>
<dbReference type="AlphaFoldDB" id="A0A838Y3F0"/>
<evidence type="ECO:0000313" key="4">
    <source>
        <dbReference type="Proteomes" id="UP000559404"/>
    </source>
</evidence>
<name>A0A838Y3F0_9HYPH</name>
<dbReference type="Gene3D" id="3.40.50.410">
    <property type="entry name" value="von Willebrand factor, type A domain"/>
    <property type="match status" value="1"/>
</dbReference>
<evidence type="ECO:0000256" key="1">
    <source>
        <dbReference type="SAM" id="SignalP"/>
    </source>
</evidence>
<accession>A0A838Y3F0</accession>
<proteinExistence type="predicted"/>
<dbReference type="SUPFAM" id="SSF53300">
    <property type="entry name" value="vWA-like"/>
    <property type="match status" value="1"/>
</dbReference>
<sequence length="595" mass="63173">MQLFKPAMLAIATLGATAALTAADTTAARATEDVMVVYDASGSMWGQIDGVSKIEIAREVLGDLIATWPEKANVGLMAYGHRREADCTDIETLIAPVPLDRSAFVAAIDGIKPRGRTPLTESIRQAAEQLSYRDTRATVILISDGLETCQADPCALSADLARQGVKFTAHVVGFDLTEEEHAGLACIAENTGGVFVPAQDAAGLKKALSHVQDVMDLKPAAQEEAKAEPEPPHLDDPDIALEAPAQVTAGARFDVAWSSSISPQDYLAIVAPEAKEGAYINYLIVEDQKKGGLMAPAKPGLYELRYVLNDGNRTLNAVPVEVVEAEIGIKAPAQVTTGARFNVSWSSVVHPLDYVAIVPAGAKEGAYINYLTVDGATEGGLVAPAEPGLYEVRYVLQEGNHTVTSTPVEVVAAEMGITAPAQVTAGARFDVSWSSVVHPQDYVAIAPAGAKEGAYVNYLTVDGATEGGLVAPAEPGLYEVRYVLQEDNHTLTSTPLEVIDAKVSLTGPEVAPAKTPVRIGWSASIHPQDYITIVPAGADEGAYQDYFRVEDNRQDELEAPAEPGLYEIRYVLQQGDRTVARQALKVVDAPAPVKE</sequence>
<reference evidence="3 4" key="1">
    <citation type="submission" date="2020-07" db="EMBL/GenBank/DDBJ databases">
        <authorList>
            <person name="Li M."/>
        </authorList>
    </citation>
    <scope>NUCLEOTIDE SEQUENCE [LARGE SCALE GENOMIC DNA]</scope>
    <source>
        <strain evidence="3 4">DSM 23284</strain>
    </source>
</reference>
<evidence type="ECO:0000313" key="3">
    <source>
        <dbReference type="EMBL" id="MBA4613493.1"/>
    </source>
</evidence>